<evidence type="ECO:0000313" key="1">
    <source>
        <dbReference type="EMBL" id="PON64004.1"/>
    </source>
</evidence>
<gene>
    <name evidence="1" type="ORF">PanWU01x14_127710</name>
</gene>
<accession>A0A2P5CSH5</accession>
<dbReference type="EMBL" id="JXTB01000099">
    <property type="protein sequence ID" value="PON64004.1"/>
    <property type="molecule type" value="Genomic_DNA"/>
</dbReference>
<feature type="non-terminal residue" evidence="1">
    <location>
        <position position="103"/>
    </location>
</feature>
<dbReference type="Proteomes" id="UP000237105">
    <property type="component" value="Unassembled WGS sequence"/>
</dbReference>
<reference evidence="2" key="1">
    <citation type="submission" date="2016-06" db="EMBL/GenBank/DDBJ databases">
        <title>Parallel loss of symbiosis genes in relatives of nitrogen-fixing non-legume Parasponia.</title>
        <authorList>
            <person name="Van Velzen R."/>
            <person name="Holmer R."/>
            <person name="Bu F."/>
            <person name="Rutten L."/>
            <person name="Van Zeijl A."/>
            <person name="Liu W."/>
            <person name="Santuari L."/>
            <person name="Cao Q."/>
            <person name="Sharma T."/>
            <person name="Shen D."/>
            <person name="Roswanjaya Y."/>
            <person name="Wardhani T."/>
            <person name="Kalhor M.S."/>
            <person name="Jansen J."/>
            <person name="Van den Hoogen J."/>
            <person name="Gungor B."/>
            <person name="Hartog M."/>
            <person name="Hontelez J."/>
            <person name="Verver J."/>
            <person name="Yang W.-C."/>
            <person name="Schijlen E."/>
            <person name="Repin R."/>
            <person name="Schilthuizen M."/>
            <person name="Schranz E."/>
            <person name="Heidstra R."/>
            <person name="Miyata K."/>
            <person name="Fedorova E."/>
            <person name="Kohlen W."/>
            <person name="Bisseling T."/>
            <person name="Smit S."/>
            <person name="Geurts R."/>
        </authorList>
    </citation>
    <scope>NUCLEOTIDE SEQUENCE [LARGE SCALE GENOMIC DNA]</scope>
    <source>
        <strain evidence="2">cv. WU1-14</strain>
    </source>
</reference>
<sequence length="103" mass="12070">MIFILILEVKKWQIAIYIQVFLVFPNCRSYYRSLFPCHNNGSPLLGNSLMKPSKEIEYYHDSVLHNKEYCHRVSKNFHGRHCTKNTCEKICKIFEGAIAGNCQ</sequence>
<dbReference type="AlphaFoldDB" id="A0A2P5CSH5"/>
<proteinExistence type="predicted"/>
<keyword evidence="2" id="KW-1185">Reference proteome</keyword>
<evidence type="ECO:0000313" key="2">
    <source>
        <dbReference type="Proteomes" id="UP000237105"/>
    </source>
</evidence>
<name>A0A2P5CSH5_PARAD</name>
<comment type="caution">
    <text evidence="1">The sequence shown here is derived from an EMBL/GenBank/DDBJ whole genome shotgun (WGS) entry which is preliminary data.</text>
</comment>
<protein>
    <submittedName>
        <fullName evidence="1">Knottin, scorpion toxin-like</fullName>
    </submittedName>
</protein>
<organism evidence="1 2">
    <name type="scientific">Parasponia andersonii</name>
    <name type="common">Sponia andersonii</name>
    <dbReference type="NCBI Taxonomy" id="3476"/>
    <lineage>
        <taxon>Eukaryota</taxon>
        <taxon>Viridiplantae</taxon>
        <taxon>Streptophyta</taxon>
        <taxon>Embryophyta</taxon>
        <taxon>Tracheophyta</taxon>
        <taxon>Spermatophyta</taxon>
        <taxon>Magnoliopsida</taxon>
        <taxon>eudicotyledons</taxon>
        <taxon>Gunneridae</taxon>
        <taxon>Pentapetalae</taxon>
        <taxon>rosids</taxon>
        <taxon>fabids</taxon>
        <taxon>Rosales</taxon>
        <taxon>Cannabaceae</taxon>
        <taxon>Parasponia</taxon>
    </lineage>
</organism>